<organism evidence="10 11">
    <name type="scientific">Paenibacillus hexagrammi</name>
    <dbReference type="NCBI Taxonomy" id="2908839"/>
    <lineage>
        <taxon>Bacteria</taxon>
        <taxon>Bacillati</taxon>
        <taxon>Bacillota</taxon>
        <taxon>Bacilli</taxon>
        <taxon>Bacillales</taxon>
        <taxon>Paenibacillaceae</taxon>
        <taxon>Paenibacillus</taxon>
    </lineage>
</organism>
<dbReference type="PROSITE" id="PS50928">
    <property type="entry name" value="ABC_TM1"/>
    <property type="match status" value="2"/>
</dbReference>
<protein>
    <submittedName>
        <fullName evidence="10">Iron ABC transporter permease</fullName>
    </submittedName>
</protein>
<keyword evidence="2 8" id="KW-0813">Transport</keyword>
<evidence type="ECO:0000256" key="6">
    <source>
        <dbReference type="ARBA" id="ARBA00022989"/>
    </source>
</evidence>
<keyword evidence="7 8" id="KW-0472">Membrane</keyword>
<feature type="transmembrane region" description="Helical" evidence="8">
    <location>
        <begin position="197"/>
        <end position="218"/>
    </location>
</feature>
<sequence length="582" mass="63715">MAPDTGLAFLSYVVLWPVFMIVSSTFRWNLQDLRLSDQAIPGHFTWFHWIRVLASDTSYALFYHPVFHSICVGAATSLLSMVIGCGLAWLVTRTDMPLKRTITFLAVIPYLLPAWVLSQAWLMFFKNEKIGGVPGFIQSIFHISPPDWLSYGFVPIVLTLSLHDCVYFFLIVGAALSTINPQLEEAASLAGARRFTILRRIVLPVVLPSILSAVILVFTKALSSYGVPQLLGTPVDYQMIATMLYSSMRSRMTSEASVLSILLLLISVAAIAFYFRALGKRRSFVTVSGKSAGGSAQALGRWRNPAAVVVLLLMAAMAVLPLLVLLAQTFLLKEGAPIGPQNFTLHYWIGGSDPDINSGEPGILKNPIFLLALKNSLKIAGISSILAAAGGLLLGYVTVRSKRSWLGRLIDNVSFFPYLIPGISLSAMYITMFAKPVLYLPALYGTLSLLVLITVVKELPFTVKAGGAAIMQLGEELEEAAVVGGASWLTSFRRILLPLTRKSFVSLFLLVFIGAMKEMELIIILVTPRTETLTTLTFFYAERNYTQLMNVMLMIIIAIVLIVYALSVKLGKADLTQGIGGQ</sequence>
<feature type="transmembrane region" description="Helical" evidence="8">
    <location>
        <begin position="256"/>
        <end position="275"/>
    </location>
</feature>
<keyword evidence="6 8" id="KW-1133">Transmembrane helix</keyword>
<feature type="transmembrane region" description="Helical" evidence="8">
    <location>
        <begin position="437"/>
        <end position="456"/>
    </location>
</feature>
<feature type="transmembrane region" description="Helical" evidence="8">
    <location>
        <begin position="153"/>
        <end position="176"/>
    </location>
</feature>
<keyword evidence="3" id="KW-1003">Cell membrane</keyword>
<proteinExistence type="inferred from homology"/>
<feature type="transmembrane region" description="Helical" evidence="8">
    <location>
        <begin position="409"/>
        <end position="431"/>
    </location>
</feature>
<dbReference type="CDD" id="cd06261">
    <property type="entry name" value="TM_PBP2"/>
    <property type="match status" value="2"/>
</dbReference>
<evidence type="ECO:0000313" key="11">
    <source>
        <dbReference type="Proteomes" id="UP001649230"/>
    </source>
</evidence>
<evidence type="ECO:0000256" key="5">
    <source>
        <dbReference type="ARBA" id="ARBA00022692"/>
    </source>
</evidence>
<feature type="transmembrane region" description="Helical" evidence="8">
    <location>
        <begin position="504"/>
        <end position="527"/>
    </location>
</feature>
<comment type="similarity">
    <text evidence="8">Belongs to the binding-protein-dependent transport system permease family.</text>
</comment>
<reference evidence="10 11" key="1">
    <citation type="journal article" date="2024" name="Int. J. Syst. Evol. Microbiol.">
        <title>Paenibacillus hexagrammi sp. nov., a novel bacterium isolated from the gut content of Hexagrammos agrammus.</title>
        <authorList>
            <person name="Jung H.K."/>
            <person name="Kim D.G."/>
            <person name="Zin H."/>
            <person name="Park J."/>
            <person name="Jung H."/>
            <person name="Kim Y.O."/>
            <person name="Kong H.J."/>
            <person name="Kim J.W."/>
            <person name="Kim Y.S."/>
        </authorList>
    </citation>
    <scope>NUCLEOTIDE SEQUENCE [LARGE SCALE GENOMIC DNA]</scope>
    <source>
        <strain evidence="10 11">YPD9-1</strain>
    </source>
</reference>
<evidence type="ECO:0000256" key="1">
    <source>
        <dbReference type="ARBA" id="ARBA00004429"/>
    </source>
</evidence>
<evidence type="ECO:0000256" key="3">
    <source>
        <dbReference type="ARBA" id="ARBA00022475"/>
    </source>
</evidence>
<feature type="transmembrane region" description="Helical" evidence="8">
    <location>
        <begin position="66"/>
        <end position="90"/>
    </location>
</feature>
<evidence type="ECO:0000313" key="10">
    <source>
        <dbReference type="EMBL" id="UJF33028.1"/>
    </source>
</evidence>
<dbReference type="Gene3D" id="1.10.3720.10">
    <property type="entry name" value="MetI-like"/>
    <property type="match status" value="2"/>
</dbReference>
<dbReference type="PANTHER" id="PTHR43357">
    <property type="entry name" value="INNER MEMBRANE ABC TRANSPORTER PERMEASE PROTEIN YDCV"/>
    <property type="match status" value="1"/>
</dbReference>
<feature type="transmembrane region" description="Helical" evidence="8">
    <location>
        <begin position="547"/>
        <end position="566"/>
    </location>
</feature>
<feature type="transmembrane region" description="Helical" evidence="8">
    <location>
        <begin position="7"/>
        <end position="26"/>
    </location>
</feature>
<dbReference type="Pfam" id="PF00528">
    <property type="entry name" value="BPD_transp_1"/>
    <property type="match status" value="2"/>
</dbReference>
<name>A0ABY3SHR0_9BACL</name>
<dbReference type="EMBL" id="CP090978">
    <property type="protein sequence ID" value="UJF33028.1"/>
    <property type="molecule type" value="Genomic_DNA"/>
</dbReference>
<feature type="transmembrane region" description="Helical" evidence="8">
    <location>
        <begin position="102"/>
        <end position="124"/>
    </location>
</feature>
<dbReference type="Proteomes" id="UP001649230">
    <property type="component" value="Chromosome"/>
</dbReference>
<dbReference type="SUPFAM" id="SSF161098">
    <property type="entry name" value="MetI-like"/>
    <property type="match status" value="2"/>
</dbReference>
<dbReference type="InterPro" id="IPR035906">
    <property type="entry name" value="MetI-like_sf"/>
</dbReference>
<evidence type="ECO:0000259" key="9">
    <source>
        <dbReference type="PROSITE" id="PS50928"/>
    </source>
</evidence>
<gene>
    <name evidence="10" type="ORF">L0M14_26230</name>
</gene>
<feature type="transmembrane region" description="Helical" evidence="8">
    <location>
        <begin position="306"/>
        <end position="327"/>
    </location>
</feature>
<feature type="domain" description="ABC transmembrane type-1" evidence="9">
    <location>
        <begin position="66"/>
        <end position="274"/>
    </location>
</feature>
<evidence type="ECO:0000256" key="7">
    <source>
        <dbReference type="ARBA" id="ARBA00023136"/>
    </source>
</evidence>
<accession>A0ABY3SHR0</accession>
<keyword evidence="11" id="KW-1185">Reference proteome</keyword>
<dbReference type="InterPro" id="IPR000515">
    <property type="entry name" value="MetI-like"/>
</dbReference>
<evidence type="ECO:0000256" key="8">
    <source>
        <dbReference type="RuleBase" id="RU363032"/>
    </source>
</evidence>
<evidence type="ECO:0000256" key="2">
    <source>
        <dbReference type="ARBA" id="ARBA00022448"/>
    </source>
</evidence>
<comment type="subcellular location">
    <subcellularLocation>
        <location evidence="1">Cell inner membrane</location>
        <topology evidence="1">Multi-pass membrane protein</topology>
    </subcellularLocation>
    <subcellularLocation>
        <location evidence="8">Cell membrane</location>
        <topology evidence="8">Multi-pass membrane protein</topology>
    </subcellularLocation>
</comment>
<keyword evidence="4" id="KW-0997">Cell inner membrane</keyword>
<dbReference type="RefSeq" id="WP_235119370.1">
    <property type="nucleotide sequence ID" value="NZ_CP090978.1"/>
</dbReference>
<keyword evidence="5 8" id="KW-0812">Transmembrane</keyword>
<dbReference type="PANTHER" id="PTHR43357:SF4">
    <property type="entry name" value="INNER MEMBRANE ABC TRANSPORTER PERMEASE PROTEIN YDCV"/>
    <property type="match status" value="1"/>
</dbReference>
<feature type="domain" description="ABC transmembrane type-1" evidence="9">
    <location>
        <begin position="373"/>
        <end position="567"/>
    </location>
</feature>
<evidence type="ECO:0000256" key="4">
    <source>
        <dbReference type="ARBA" id="ARBA00022519"/>
    </source>
</evidence>
<feature type="transmembrane region" description="Helical" evidence="8">
    <location>
        <begin position="379"/>
        <end position="397"/>
    </location>
</feature>